<dbReference type="Proteomes" id="UP000182121">
    <property type="component" value="Unassembled WGS sequence"/>
</dbReference>
<dbReference type="AlphaFoldDB" id="A0A1I0K801"/>
<dbReference type="EMBL" id="FOIO01000098">
    <property type="protein sequence ID" value="SEU19910.1"/>
    <property type="molecule type" value="Genomic_DNA"/>
</dbReference>
<accession>A0A1I0K801</accession>
<comment type="caution">
    <text evidence="1">The sequence shown here is derived from an EMBL/GenBank/DDBJ whole genome shotgun (WGS) entry which is preliminary data.</text>
</comment>
<evidence type="ECO:0000313" key="1">
    <source>
        <dbReference type="EMBL" id="SEU19910.1"/>
    </source>
</evidence>
<reference evidence="1 2" key="1">
    <citation type="submission" date="2016-10" db="EMBL/GenBank/DDBJ databases">
        <authorList>
            <person name="Varghese N."/>
            <person name="Submissions S."/>
        </authorList>
    </citation>
    <scope>NUCLEOTIDE SEQUENCE [LARGE SCALE GENOMIC DNA]</scope>
    <source>
        <strain evidence="1 2">NLAE-zl-C196</strain>
    </source>
</reference>
<proteinExistence type="predicted"/>
<protein>
    <submittedName>
        <fullName evidence="1">Uncharacterized protein</fullName>
    </submittedName>
</protein>
<organism evidence="1 2">
    <name type="scientific">Enterocloster clostridioformis</name>
    <dbReference type="NCBI Taxonomy" id="1531"/>
    <lineage>
        <taxon>Bacteria</taxon>
        <taxon>Bacillati</taxon>
        <taxon>Bacillota</taxon>
        <taxon>Clostridia</taxon>
        <taxon>Lachnospirales</taxon>
        <taxon>Lachnospiraceae</taxon>
        <taxon>Enterocloster</taxon>
    </lineage>
</organism>
<evidence type="ECO:0000313" key="2">
    <source>
        <dbReference type="Proteomes" id="UP000182121"/>
    </source>
</evidence>
<gene>
    <name evidence="1" type="ORF">SAMN05216521_109815</name>
</gene>
<sequence length="130" mass="14865">MQKHDYELHMDDNGLEIDTLTDKQLLQVAETIKLIKSKEAEEQHLNRIYWFKATILPILQDFAKCSSSSFEMEQDDEGIIAVSFRNPNGIEIMWDSLCIKFALSLATSVTISCDDGESILLLTYDCNRLT</sequence>
<name>A0A1I0K801_9FIRM</name>
<dbReference type="RefSeq" id="WP_074664464.1">
    <property type="nucleotide sequence ID" value="NZ_FOIO01000098.1"/>
</dbReference>